<evidence type="ECO:0000256" key="16">
    <source>
        <dbReference type="SAM" id="SignalP"/>
    </source>
</evidence>
<evidence type="ECO:0000256" key="15">
    <source>
        <dbReference type="RuleBase" id="RU003357"/>
    </source>
</evidence>
<dbReference type="InterPro" id="IPR010917">
    <property type="entry name" value="TonB_rcpt_CS"/>
</dbReference>
<dbReference type="InterPro" id="IPR000531">
    <property type="entry name" value="Beta-barrel_TonB"/>
</dbReference>
<feature type="short sequence motif" description="TonB C-terminal box" evidence="14">
    <location>
        <begin position="763"/>
        <end position="780"/>
    </location>
</feature>
<name>A0A9W6JRL0_9HYPH</name>
<evidence type="ECO:0000256" key="12">
    <source>
        <dbReference type="ARBA" id="ARBA00023237"/>
    </source>
</evidence>
<dbReference type="GO" id="GO:0044718">
    <property type="term" value="P:siderophore transmembrane transport"/>
    <property type="evidence" value="ECO:0007669"/>
    <property type="project" value="TreeGrafter"/>
</dbReference>
<evidence type="ECO:0000256" key="8">
    <source>
        <dbReference type="ARBA" id="ARBA00023004"/>
    </source>
</evidence>
<gene>
    <name evidence="18" type="ORF">GCM10008174_20740</name>
</gene>
<sequence length="780" mass="84103">MDFLKRAARLCAGASLLATAASLSATGAANAEAQGGATYAFDIPAKPLLSALADYTRLTGVQVLRPGAQRLNGQSRPVSGRLDAEAALRQMLRGSGLVYAFSNPRTATLHPLNAPVTPVQLAGEATTLEEITVTGEGGDGAPGGSAGSFTVTAADIERKNPQDVRDLFGGEPGVQVGSPLPLSQKVYVRGVEETNIAVTIDGSAQNNKVFHHNATTYIDPGLLKQARVDPTVAPADAGFGALAGSIAYETKDVADLLGHDRDGYGGIVKGTFNSNGAVFGNSYTAYGKQSGFEALGYFNWADGGRYKNGSGDKVAGTATDLLSGLGKLAYESGEGHRFEVSHERIHDDTIRPFRPNLGSVGRFGEPPVRDFKLDRQNTVFNYTDTSPEGWWNPKVVLAYGGTKIKVPTYVRGPGGVSVYGYDSSGETTSLNGKVENKFAFSLGDVTAGVDFRHDRARYSDPNYRAIEKMTNIGFYSQARLEPIDRGRISFGGRIDHQRFDGTNDGAGAEKNHTGVSANLSTEYDLIEDLLTAKAGYSHVWAGIPLAENFIMNPDWVYRNEFGKLRATTADNYSAGLVLKHNGFTVEGSIFKTQIENARNARNALNYTGPFQPGPVPGATWAPDLDSKGFEIGVGYEWDAGFVRAKYAHITIDINGRPGDSDTGNYIATPVGDIFTISAAHTFMDWNVTIGGDVEFAPKYDRVGRDSLTGSRLEAFKAYEIVNIFAEYKPKLKYETTFRLDVKNLFDEIYSSRATYGQDYLNVTPLYEPGRAFLMTAQVKF</sequence>
<dbReference type="PROSITE" id="PS52016">
    <property type="entry name" value="TONB_DEPENDENT_REC_3"/>
    <property type="match status" value="1"/>
</dbReference>
<evidence type="ECO:0000259" key="17">
    <source>
        <dbReference type="SMART" id="SM00965"/>
    </source>
</evidence>
<keyword evidence="4 13" id="KW-1134">Transmembrane beta strand</keyword>
<accession>A0A9W6JRL0</accession>
<evidence type="ECO:0000313" key="18">
    <source>
        <dbReference type="EMBL" id="GLK80333.1"/>
    </source>
</evidence>
<organism evidence="18 19">
    <name type="scientific">Methylopila turkensis</name>
    <dbReference type="NCBI Taxonomy" id="1437816"/>
    <lineage>
        <taxon>Bacteria</taxon>
        <taxon>Pseudomonadati</taxon>
        <taxon>Pseudomonadota</taxon>
        <taxon>Alphaproteobacteria</taxon>
        <taxon>Hyphomicrobiales</taxon>
        <taxon>Methylopilaceae</taxon>
        <taxon>Methylopila</taxon>
    </lineage>
</organism>
<dbReference type="RefSeq" id="WP_271200796.1">
    <property type="nucleotide sequence ID" value="NZ_BSFL01000002.1"/>
</dbReference>
<dbReference type="AlphaFoldDB" id="A0A9W6JRL0"/>
<comment type="similarity">
    <text evidence="2 13 15">Belongs to the TonB-dependent receptor family.</text>
</comment>
<dbReference type="EMBL" id="BSFL01000002">
    <property type="protein sequence ID" value="GLK80333.1"/>
    <property type="molecule type" value="Genomic_DNA"/>
</dbReference>
<evidence type="ECO:0000256" key="9">
    <source>
        <dbReference type="ARBA" id="ARBA00023077"/>
    </source>
</evidence>
<proteinExistence type="inferred from homology"/>
<evidence type="ECO:0000256" key="6">
    <source>
        <dbReference type="ARBA" id="ARBA00022692"/>
    </source>
</evidence>
<evidence type="ECO:0000256" key="10">
    <source>
        <dbReference type="ARBA" id="ARBA00023136"/>
    </source>
</evidence>
<protein>
    <submittedName>
        <fullName evidence="18">TonB-dependent receptor</fullName>
    </submittedName>
</protein>
<feature type="domain" description="Secretin/TonB short N-terminal" evidence="17">
    <location>
        <begin position="61"/>
        <end position="112"/>
    </location>
</feature>
<comment type="caution">
    <text evidence="18">The sequence shown here is derived from an EMBL/GenBank/DDBJ whole genome shotgun (WGS) entry which is preliminary data.</text>
</comment>
<dbReference type="SUPFAM" id="SSF56935">
    <property type="entry name" value="Porins"/>
    <property type="match status" value="1"/>
</dbReference>
<keyword evidence="19" id="KW-1185">Reference proteome</keyword>
<evidence type="ECO:0000256" key="7">
    <source>
        <dbReference type="ARBA" id="ARBA00022729"/>
    </source>
</evidence>
<keyword evidence="11 18" id="KW-0675">Receptor</keyword>
<keyword evidence="12 13" id="KW-0998">Cell outer membrane</keyword>
<dbReference type="Proteomes" id="UP001143309">
    <property type="component" value="Unassembled WGS sequence"/>
</dbReference>
<reference evidence="18" key="1">
    <citation type="journal article" date="2014" name="Int. J. Syst. Evol. Microbiol.">
        <title>Complete genome sequence of Corynebacterium casei LMG S-19264T (=DSM 44701T), isolated from a smear-ripened cheese.</title>
        <authorList>
            <consortium name="US DOE Joint Genome Institute (JGI-PGF)"/>
            <person name="Walter F."/>
            <person name="Albersmeier A."/>
            <person name="Kalinowski J."/>
            <person name="Ruckert C."/>
        </authorList>
    </citation>
    <scope>NUCLEOTIDE SEQUENCE</scope>
    <source>
        <strain evidence="18">VKM B-2748</strain>
    </source>
</reference>
<dbReference type="PROSITE" id="PS01156">
    <property type="entry name" value="TONB_DEPENDENT_REC_2"/>
    <property type="match status" value="1"/>
</dbReference>
<reference evidence="18" key="2">
    <citation type="submission" date="2023-01" db="EMBL/GenBank/DDBJ databases">
        <authorList>
            <person name="Sun Q."/>
            <person name="Evtushenko L."/>
        </authorList>
    </citation>
    <scope>NUCLEOTIDE SEQUENCE</scope>
    <source>
        <strain evidence="18">VKM B-2748</strain>
    </source>
</reference>
<dbReference type="Pfam" id="PF07715">
    <property type="entry name" value="Plug"/>
    <property type="match status" value="1"/>
</dbReference>
<dbReference type="InterPro" id="IPR037066">
    <property type="entry name" value="Plug_dom_sf"/>
</dbReference>
<feature type="chain" id="PRO_5040967397" evidence="16">
    <location>
        <begin position="32"/>
        <end position="780"/>
    </location>
</feature>
<keyword evidence="6 13" id="KW-0812">Transmembrane</keyword>
<dbReference type="InterPro" id="IPR011662">
    <property type="entry name" value="Secretin/TonB_short_N"/>
</dbReference>
<evidence type="ECO:0000313" key="19">
    <source>
        <dbReference type="Proteomes" id="UP001143309"/>
    </source>
</evidence>
<evidence type="ECO:0000256" key="3">
    <source>
        <dbReference type="ARBA" id="ARBA00022448"/>
    </source>
</evidence>
<keyword evidence="10 13" id="KW-0472">Membrane</keyword>
<keyword evidence="5" id="KW-0410">Iron transport</keyword>
<evidence type="ECO:0000256" key="13">
    <source>
        <dbReference type="PROSITE-ProRule" id="PRU01360"/>
    </source>
</evidence>
<dbReference type="Gene3D" id="3.55.50.30">
    <property type="match status" value="1"/>
</dbReference>
<dbReference type="InterPro" id="IPR012910">
    <property type="entry name" value="Plug_dom"/>
</dbReference>
<evidence type="ECO:0000256" key="11">
    <source>
        <dbReference type="ARBA" id="ARBA00023170"/>
    </source>
</evidence>
<keyword evidence="8" id="KW-0408">Iron</keyword>
<dbReference type="GO" id="GO:0009279">
    <property type="term" value="C:cell outer membrane"/>
    <property type="evidence" value="ECO:0007669"/>
    <property type="project" value="UniProtKB-SubCell"/>
</dbReference>
<dbReference type="Pfam" id="PF00593">
    <property type="entry name" value="TonB_dep_Rec_b-barrel"/>
    <property type="match status" value="1"/>
</dbReference>
<dbReference type="Gene3D" id="2.40.170.20">
    <property type="entry name" value="TonB-dependent receptor, beta-barrel domain"/>
    <property type="match status" value="1"/>
</dbReference>
<evidence type="ECO:0000256" key="1">
    <source>
        <dbReference type="ARBA" id="ARBA00004571"/>
    </source>
</evidence>
<evidence type="ECO:0000256" key="5">
    <source>
        <dbReference type="ARBA" id="ARBA00022496"/>
    </source>
</evidence>
<dbReference type="PANTHER" id="PTHR30069">
    <property type="entry name" value="TONB-DEPENDENT OUTER MEMBRANE RECEPTOR"/>
    <property type="match status" value="1"/>
</dbReference>
<keyword evidence="3 13" id="KW-0813">Transport</keyword>
<keyword evidence="7 16" id="KW-0732">Signal</keyword>
<keyword evidence="5" id="KW-0406">Ion transport</keyword>
<comment type="subcellular location">
    <subcellularLocation>
        <location evidence="1 13">Cell outer membrane</location>
        <topology evidence="1 13">Multi-pass membrane protein</topology>
    </subcellularLocation>
</comment>
<dbReference type="PANTHER" id="PTHR30069:SF41">
    <property type="entry name" value="HEME_HEMOPEXIN UTILIZATION PROTEIN C"/>
    <property type="match status" value="1"/>
</dbReference>
<evidence type="ECO:0000256" key="4">
    <source>
        <dbReference type="ARBA" id="ARBA00022452"/>
    </source>
</evidence>
<dbReference type="InterPro" id="IPR036942">
    <property type="entry name" value="Beta-barrel_TonB_sf"/>
</dbReference>
<keyword evidence="9 15" id="KW-0798">TonB box</keyword>
<dbReference type="SMART" id="SM00965">
    <property type="entry name" value="STN"/>
    <property type="match status" value="1"/>
</dbReference>
<evidence type="ECO:0000256" key="14">
    <source>
        <dbReference type="PROSITE-ProRule" id="PRU10144"/>
    </source>
</evidence>
<dbReference type="Gene3D" id="2.170.130.10">
    <property type="entry name" value="TonB-dependent receptor, plug domain"/>
    <property type="match status" value="1"/>
</dbReference>
<dbReference type="GO" id="GO:0015344">
    <property type="term" value="F:siderophore uptake transmembrane transporter activity"/>
    <property type="evidence" value="ECO:0007669"/>
    <property type="project" value="TreeGrafter"/>
</dbReference>
<evidence type="ECO:0000256" key="2">
    <source>
        <dbReference type="ARBA" id="ARBA00009810"/>
    </source>
</evidence>
<dbReference type="InterPro" id="IPR039426">
    <property type="entry name" value="TonB-dep_rcpt-like"/>
</dbReference>
<feature type="signal peptide" evidence="16">
    <location>
        <begin position="1"/>
        <end position="31"/>
    </location>
</feature>